<name>X0UH51_9ZZZZ</name>
<dbReference type="Gene3D" id="3.20.20.210">
    <property type="match status" value="1"/>
</dbReference>
<gene>
    <name evidence="1" type="ORF">S01H1_38432</name>
</gene>
<protein>
    <recommendedName>
        <fullName evidence="2">Uroporphyrinogen decarboxylase (URO-D) domain-containing protein</fullName>
    </recommendedName>
</protein>
<feature type="non-terminal residue" evidence="1">
    <location>
        <position position="268"/>
    </location>
</feature>
<accession>X0UH51</accession>
<proteinExistence type="predicted"/>
<evidence type="ECO:0000313" key="1">
    <source>
        <dbReference type="EMBL" id="GAG05044.1"/>
    </source>
</evidence>
<reference evidence="1" key="1">
    <citation type="journal article" date="2014" name="Front. Microbiol.">
        <title>High frequency of phylogenetically diverse reductive dehalogenase-homologous genes in deep subseafloor sedimentary metagenomes.</title>
        <authorList>
            <person name="Kawai M."/>
            <person name="Futagami T."/>
            <person name="Toyoda A."/>
            <person name="Takaki Y."/>
            <person name="Nishi S."/>
            <person name="Hori S."/>
            <person name="Arai W."/>
            <person name="Tsubouchi T."/>
            <person name="Morono Y."/>
            <person name="Uchiyama I."/>
            <person name="Ito T."/>
            <person name="Fujiyama A."/>
            <person name="Inagaki F."/>
            <person name="Takami H."/>
        </authorList>
    </citation>
    <scope>NUCLEOTIDE SEQUENCE</scope>
    <source>
        <strain evidence="1">Expedition CK06-06</strain>
    </source>
</reference>
<dbReference type="InterPro" id="IPR038071">
    <property type="entry name" value="UROD/MetE-like_sf"/>
</dbReference>
<comment type="caution">
    <text evidence="1">The sequence shown here is derived from an EMBL/GenBank/DDBJ whole genome shotgun (WGS) entry which is preliminary data.</text>
</comment>
<dbReference type="EMBL" id="BARS01024195">
    <property type="protein sequence ID" value="GAG05044.1"/>
    <property type="molecule type" value="Genomic_DNA"/>
</dbReference>
<dbReference type="SUPFAM" id="SSF51726">
    <property type="entry name" value="UROD/MetE-like"/>
    <property type="match status" value="1"/>
</dbReference>
<dbReference type="AlphaFoldDB" id="X0UH51"/>
<sequence>TDLTSRKRVETTLNHREPDRVPFDLGGSILTGIHEQAYRRLRAYLGLPAVEVEIEDAFQRLAKVDKDVKDRLEVDVYGINPGPPRGFEMPQWSEDGYDKFRDEWGIEWWRPQDGGLYYDMRVHPLADIDTVGELSRVTFPDPLDPGRYEGIAEQADHLMNTRRVATILGRNAPGILEIALWTRGPETYYCDLLVNRPFAEGLLDVVLENKMKYWAHVLERVGENVMMVSEADDLCTQAGMLISPELYRDLIKPRHARLFEHIRTHAAV</sequence>
<evidence type="ECO:0008006" key="2">
    <source>
        <dbReference type="Google" id="ProtNLM"/>
    </source>
</evidence>
<feature type="non-terminal residue" evidence="1">
    <location>
        <position position="1"/>
    </location>
</feature>
<organism evidence="1">
    <name type="scientific">marine sediment metagenome</name>
    <dbReference type="NCBI Taxonomy" id="412755"/>
    <lineage>
        <taxon>unclassified sequences</taxon>
        <taxon>metagenomes</taxon>
        <taxon>ecological metagenomes</taxon>
    </lineage>
</organism>